<reference evidence="2 3" key="1">
    <citation type="journal article" date="2019" name="Commun. Biol.">
        <title>The bagworm genome reveals a unique fibroin gene that provides high tensile strength.</title>
        <authorList>
            <person name="Kono N."/>
            <person name="Nakamura H."/>
            <person name="Ohtoshi R."/>
            <person name="Tomita M."/>
            <person name="Numata K."/>
            <person name="Arakawa K."/>
        </authorList>
    </citation>
    <scope>NUCLEOTIDE SEQUENCE [LARGE SCALE GENOMIC DNA]</scope>
</reference>
<dbReference type="AlphaFoldDB" id="A0A4C1V7Q8"/>
<dbReference type="EMBL" id="BGZK01000295">
    <property type="protein sequence ID" value="GBP34863.1"/>
    <property type="molecule type" value="Genomic_DNA"/>
</dbReference>
<accession>A0A4C1V7Q8</accession>
<feature type="compositionally biased region" description="Basic residues" evidence="1">
    <location>
        <begin position="81"/>
        <end position="98"/>
    </location>
</feature>
<feature type="region of interest" description="Disordered" evidence="1">
    <location>
        <begin position="1"/>
        <end position="20"/>
    </location>
</feature>
<comment type="caution">
    <text evidence="2">The sequence shown here is derived from an EMBL/GenBank/DDBJ whole genome shotgun (WGS) entry which is preliminary data.</text>
</comment>
<gene>
    <name evidence="2" type="ORF">EVAR_95968_1</name>
</gene>
<evidence type="ECO:0000256" key="1">
    <source>
        <dbReference type="SAM" id="MobiDB-lite"/>
    </source>
</evidence>
<evidence type="ECO:0000313" key="3">
    <source>
        <dbReference type="Proteomes" id="UP000299102"/>
    </source>
</evidence>
<feature type="region of interest" description="Disordered" evidence="1">
    <location>
        <begin position="80"/>
        <end position="100"/>
    </location>
</feature>
<proteinExistence type="predicted"/>
<keyword evidence="3" id="KW-1185">Reference proteome</keyword>
<organism evidence="2 3">
    <name type="scientific">Eumeta variegata</name>
    <name type="common">Bagworm moth</name>
    <name type="synonym">Eumeta japonica</name>
    <dbReference type="NCBI Taxonomy" id="151549"/>
    <lineage>
        <taxon>Eukaryota</taxon>
        <taxon>Metazoa</taxon>
        <taxon>Ecdysozoa</taxon>
        <taxon>Arthropoda</taxon>
        <taxon>Hexapoda</taxon>
        <taxon>Insecta</taxon>
        <taxon>Pterygota</taxon>
        <taxon>Neoptera</taxon>
        <taxon>Endopterygota</taxon>
        <taxon>Lepidoptera</taxon>
        <taxon>Glossata</taxon>
        <taxon>Ditrysia</taxon>
        <taxon>Tineoidea</taxon>
        <taxon>Psychidae</taxon>
        <taxon>Oiketicinae</taxon>
        <taxon>Eumeta</taxon>
    </lineage>
</organism>
<sequence length="153" mass="17019">MSQRSFQCDGPVEKGSPIRSTGACRKCHVARRQVTPLGLGSEAETGGALLTDEYKRTKTLKIAKQVTIIDTNKILWTRLTTGRRRPAGRTARSSRRPNRTPIMSVARREKGLMVRGREARVHAHGKRRSARTLEESRGAQADDSAIMRPNVTN</sequence>
<evidence type="ECO:0000313" key="2">
    <source>
        <dbReference type="EMBL" id="GBP34863.1"/>
    </source>
</evidence>
<feature type="region of interest" description="Disordered" evidence="1">
    <location>
        <begin position="121"/>
        <end position="153"/>
    </location>
</feature>
<dbReference type="Proteomes" id="UP000299102">
    <property type="component" value="Unassembled WGS sequence"/>
</dbReference>
<protein>
    <submittedName>
        <fullName evidence="2">Uncharacterized protein</fullName>
    </submittedName>
</protein>
<name>A0A4C1V7Q8_EUMVA</name>